<dbReference type="Pfam" id="PF00698">
    <property type="entry name" value="Acyl_transf_1"/>
    <property type="match status" value="1"/>
</dbReference>
<dbReference type="SUPFAM" id="SSF55048">
    <property type="entry name" value="Probable ACP-binding domain of malonyl-CoA ACP transacylase"/>
    <property type="match status" value="1"/>
</dbReference>
<dbReference type="InterPro" id="IPR016035">
    <property type="entry name" value="Acyl_Trfase/lysoPLipase"/>
</dbReference>
<dbReference type="InterPro" id="IPR016036">
    <property type="entry name" value="Malonyl_transacylase_ACP-bd"/>
</dbReference>
<feature type="region of interest" description="Disordered" evidence="1">
    <location>
        <begin position="22"/>
        <end position="72"/>
    </location>
</feature>
<evidence type="ECO:0000313" key="4">
    <source>
        <dbReference type="Proteomes" id="UP001549921"/>
    </source>
</evidence>
<dbReference type="Gene3D" id="3.30.70.250">
    <property type="entry name" value="Malonyl-CoA ACP transacylase, ACP-binding"/>
    <property type="match status" value="1"/>
</dbReference>
<dbReference type="InterPro" id="IPR001227">
    <property type="entry name" value="Ac_transferase_dom_sf"/>
</dbReference>
<dbReference type="SUPFAM" id="SSF52151">
    <property type="entry name" value="FabD/lysophospholipase-like"/>
    <property type="match status" value="1"/>
</dbReference>
<reference evidence="3 4" key="1">
    <citation type="submission" date="2024-06" db="EMBL/GenBank/DDBJ databases">
        <title>A chromosome-level genome assembly of beet webworm, Loxostege sticticalis.</title>
        <authorList>
            <person name="Zhang Y."/>
        </authorList>
    </citation>
    <scope>NUCLEOTIDE SEQUENCE [LARGE SCALE GENOMIC DNA]</scope>
    <source>
        <strain evidence="3">AQ028</strain>
        <tissue evidence="3">Male pupae</tissue>
    </source>
</reference>
<dbReference type="AlphaFoldDB" id="A0ABD0TE39"/>
<dbReference type="Gene3D" id="3.40.366.10">
    <property type="entry name" value="Malonyl-Coenzyme A Acyl Carrier Protein, domain 2"/>
    <property type="match status" value="1"/>
</dbReference>
<gene>
    <name evidence="3" type="ORF">ABMA28_015045</name>
</gene>
<sequence length="379" mass="41692">MLVPHMIFRAYVFRSMRVSHTWRSKGTQSSGKDSPLRRLLDDPSGFGETEPAQSKQQRSTKSVGSTPQKTSVLLFPGQGTQSVGMGRNLLKLPAAKELYDLASKIVGWDVPKVCTQGPAAELDARCQTAVVVTSLAALERAHKLRPAALQHVRAVSGFSLGEFTALVFAGGLSFEGALKLLEFRNPAMNVIYEKRPGGMLSMLLEPDADLKLAMQSAREHATKRGIPDAVCQVAVYLPGRKVIAGDEEALKFIEKNGSKFGIKRTVRLRVKGANHTPLLAAAETAMREVLHKVPVRAPRLRVVSSVDARAYDDADSVRQKLERHMTDPCVQDQAMHALYERPRGEPFPLTLTFGPSAMMRNMLKHFDAKAWKNSLQIDA</sequence>
<evidence type="ECO:0000313" key="3">
    <source>
        <dbReference type="EMBL" id="KAL0841333.1"/>
    </source>
</evidence>
<protein>
    <recommendedName>
        <fullName evidence="2">Malonyl-CoA:ACP transacylase (MAT) domain-containing protein</fullName>
    </recommendedName>
</protein>
<dbReference type="Proteomes" id="UP001549921">
    <property type="component" value="Unassembled WGS sequence"/>
</dbReference>
<organism evidence="3 4">
    <name type="scientific">Loxostege sticticalis</name>
    <name type="common">Beet webworm moth</name>
    <dbReference type="NCBI Taxonomy" id="481309"/>
    <lineage>
        <taxon>Eukaryota</taxon>
        <taxon>Metazoa</taxon>
        <taxon>Ecdysozoa</taxon>
        <taxon>Arthropoda</taxon>
        <taxon>Hexapoda</taxon>
        <taxon>Insecta</taxon>
        <taxon>Pterygota</taxon>
        <taxon>Neoptera</taxon>
        <taxon>Endopterygota</taxon>
        <taxon>Lepidoptera</taxon>
        <taxon>Glossata</taxon>
        <taxon>Ditrysia</taxon>
        <taxon>Pyraloidea</taxon>
        <taxon>Crambidae</taxon>
        <taxon>Pyraustinae</taxon>
        <taxon>Loxostege</taxon>
    </lineage>
</organism>
<feature type="domain" description="Malonyl-CoA:ACP transacylase (MAT)" evidence="2">
    <location>
        <begin position="74"/>
        <end position="362"/>
    </location>
</feature>
<dbReference type="InterPro" id="IPR014043">
    <property type="entry name" value="Acyl_transferase_dom"/>
</dbReference>
<feature type="compositionally biased region" description="Polar residues" evidence="1">
    <location>
        <begin position="51"/>
        <end position="71"/>
    </location>
</feature>
<dbReference type="PANTHER" id="PTHR47170">
    <property type="entry name" value="MALONYL-COA ACP TRANSACYLASE, ACP-BINDING"/>
    <property type="match status" value="1"/>
</dbReference>
<dbReference type="SMART" id="SM00827">
    <property type="entry name" value="PKS_AT"/>
    <property type="match status" value="1"/>
</dbReference>
<dbReference type="EMBL" id="JBEDNZ010000006">
    <property type="protein sequence ID" value="KAL0841333.1"/>
    <property type="molecule type" value="Genomic_DNA"/>
</dbReference>
<name>A0ABD0TE39_LOXSC</name>
<dbReference type="InterPro" id="IPR052760">
    <property type="entry name" value="Mitochondrial_malonyltrans"/>
</dbReference>
<dbReference type="PANTHER" id="PTHR47170:SF2">
    <property type="entry name" value="MALONYL-COA:ACP TRANSACYLASE (MAT) DOMAIN-CONTAINING PROTEIN"/>
    <property type="match status" value="1"/>
</dbReference>
<evidence type="ECO:0000259" key="2">
    <source>
        <dbReference type="SMART" id="SM00827"/>
    </source>
</evidence>
<accession>A0ABD0TE39</accession>
<evidence type="ECO:0000256" key="1">
    <source>
        <dbReference type="SAM" id="MobiDB-lite"/>
    </source>
</evidence>
<proteinExistence type="predicted"/>
<comment type="caution">
    <text evidence="3">The sequence shown here is derived from an EMBL/GenBank/DDBJ whole genome shotgun (WGS) entry which is preliminary data.</text>
</comment>